<keyword evidence="9" id="KW-1185">Reference proteome</keyword>
<dbReference type="EMBL" id="UZAH01011764">
    <property type="protein sequence ID" value="VDO38974.1"/>
    <property type="molecule type" value="Genomic_DNA"/>
</dbReference>
<dbReference type="PANTHER" id="PTHR33050">
    <property type="entry name" value="REVERSE TRANSCRIPTASE DOMAIN-CONTAINING PROTEIN"/>
    <property type="match status" value="1"/>
</dbReference>
<dbReference type="InterPro" id="IPR052055">
    <property type="entry name" value="Hepadnavirus_pol/RT"/>
</dbReference>
<gene>
    <name evidence="8" type="ORF">HPBE_LOCUS3652</name>
</gene>
<protein>
    <submittedName>
        <fullName evidence="10">RT_RNaseH domain-containing protein</fullName>
    </submittedName>
</protein>
<dbReference type="GO" id="GO:0003964">
    <property type="term" value="F:RNA-directed DNA polymerase activity"/>
    <property type="evidence" value="ECO:0007669"/>
    <property type="project" value="UniProtKB-KW"/>
</dbReference>
<sequence length="256" mass="29867">MHLVLNAEDKRCTRAVAREVAKAQTEEWSHRKTWDKTQEESSELTYWQYRLSGILKMSLKTPHRDLHYANVLDVDASHHSVGAVLRNSQWEILSHSFRELDQRLVNESSTARELFAIIFGLDAFKIMLKEHILVRTDNQAAVSIFAKGSVLLPLHQMAQNIWDMEKEYNFHVSLRWIPRMENNEADWASRLIDYDDWRISDRIFKAVTDKWGTPSIDMFANDRNTKCNVYFSRYQCPGTSGTDAFAQSQPWKDGLL</sequence>
<evidence type="ECO:0000256" key="2">
    <source>
        <dbReference type="ARBA" id="ARBA00022695"/>
    </source>
</evidence>
<dbReference type="InterPro" id="IPR012337">
    <property type="entry name" value="RNaseH-like_sf"/>
</dbReference>
<proteinExistence type="predicted"/>
<evidence type="ECO:0000256" key="1">
    <source>
        <dbReference type="ARBA" id="ARBA00022679"/>
    </source>
</evidence>
<feature type="domain" description="Reverse transcriptase RNase H-like" evidence="7">
    <location>
        <begin position="71"/>
        <end position="149"/>
    </location>
</feature>
<dbReference type="SUPFAM" id="SSF53098">
    <property type="entry name" value="Ribonuclease H-like"/>
    <property type="match status" value="1"/>
</dbReference>
<reference evidence="8 9" key="1">
    <citation type="submission" date="2018-11" db="EMBL/GenBank/DDBJ databases">
        <authorList>
            <consortium name="Pathogen Informatics"/>
        </authorList>
    </citation>
    <scope>NUCLEOTIDE SEQUENCE [LARGE SCALE GENOMIC DNA]</scope>
</reference>
<reference evidence="10" key="2">
    <citation type="submission" date="2019-09" db="UniProtKB">
        <authorList>
            <consortium name="WormBaseParasite"/>
        </authorList>
    </citation>
    <scope>IDENTIFICATION</scope>
</reference>
<dbReference type="PANTHER" id="PTHR33050:SF7">
    <property type="entry name" value="RIBONUCLEASE H"/>
    <property type="match status" value="1"/>
</dbReference>
<evidence type="ECO:0000259" key="7">
    <source>
        <dbReference type="Pfam" id="PF17917"/>
    </source>
</evidence>
<dbReference type="AlphaFoldDB" id="A0A183FBV9"/>
<dbReference type="CDD" id="cd09275">
    <property type="entry name" value="RNase_HI_RT_DIRS1"/>
    <property type="match status" value="1"/>
</dbReference>
<keyword evidence="3" id="KW-0540">Nuclease</keyword>
<evidence type="ECO:0000313" key="9">
    <source>
        <dbReference type="Proteomes" id="UP000050761"/>
    </source>
</evidence>
<evidence type="ECO:0000256" key="3">
    <source>
        <dbReference type="ARBA" id="ARBA00022722"/>
    </source>
</evidence>
<name>A0A183FBV9_HELPZ</name>
<dbReference type="OrthoDB" id="5857497at2759"/>
<accession>A0A3P7VWR4</accession>
<keyword evidence="1" id="KW-0808">Transferase</keyword>
<evidence type="ECO:0000313" key="8">
    <source>
        <dbReference type="EMBL" id="VDO38974.1"/>
    </source>
</evidence>
<dbReference type="Proteomes" id="UP000050761">
    <property type="component" value="Unassembled WGS sequence"/>
</dbReference>
<keyword evidence="6" id="KW-0695">RNA-directed DNA polymerase</keyword>
<dbReference type="Gene3D" id="3.30.420.10">
    <property type="entry name" value="Ribonuclease H-like superfamily/Ribonuclease H"/>
    <property type="match status" value="1"/>
</dbReference>
<organism evidence="9 10">
    <name type="scientific">Heligmosomoides polygyrus</name>
    <name type="common">Parasitic roundworm</name>
    <dbReference type="NCBI Taxonomy" id="6339"/>
    <lineage>
        <taxon>Eukaryota</taxon>
        <taxon>Metazoa</taxon>
        <taxon>Ecdysozoa</taxon>
        <taxon>Nematoda</taxon>
        <taxon>Chromadorea</taxon>
        <taxon>Rhabditida</taxon>
        <taxon>Rhabditina</taxon>
        <taxon>Rhabditomorpha</taxon>
        <taxon>Strongyloidea</taxon>
        <taxon>Heligmosomidae</taxon>
        <taxon>Heligmosomoides</taxon>
    </lineage>
</organism>
<keyword evidence="4" id="KW-0255">Endonuclease</keyword>
<evidence type="ECO:0000256" key="4">
    <source>
        <dbReference type="ARBA" id="ARBA00022759"/>
    </source>
</evidence>
<evidence type="ECO:0000256" key="6">
    <source>
        <dbReference type="ARBA" id="ARBA00022918"/>
    </source>
</evidence>
<keyword evidence="5" id="KW-0378">Hydrolase</keyword>
<accession>A0A183FBV9</accession>
<keyword evidence="2" id="KW-0548">Nucleotidyltransferase</keyword>
<dbReference type="InterPro" id="IPR036397">
    <property type="entry name" value="RNaseH_sf"/>
</dbReference>
<dbReference type="GO" id="GO:0003676">
    <property type="term" value="F:nucleic acid binding"/>
    <property type="evidence" value="ECO:0007669"/>
    <property type="project" value="InterPro"/>
</dbReference>
<dbReference type="GO" id="GO:0016787">
    <property type="term" value="F:hydrolase activity"/>
    <property type="evidence" value="ECO:0007669"/>
    <property type="project" value="UniProtKB-KW"/>
</dbReference>
<evidence type="ECO:0000256" key="5">
    <source>
        <dbReference type="ARBA" id="ARBA00022801"/>
    </source>
</evidence>
<dbReference type="WBParaSite" id="HPBE_0000365101-mRNA-1">
    <property type="protein sequence ID" value="HPBE_0000365101-mRNA-1"/>
    <property type="gene ID" value="HPBE_0000365101"/>
</dbReference>
<evidence type="ECO:0000313" key="10">
    <source>
        <dbReference type="WBParaSite" id="HPBE_0000365101-mRNA-1"/>
    </source>
</evidence>
<dbReference type="Pfam" id="PF17917">
    <property type="entry name" value="RT_RNaseH"/>
    <property type="match status" value="1"/>
</dbReference>
<dbReference type="GO" id="GO:0004519">
    <property type="term" value="F:endonuclease activity"/>
    <property type="evidence" value="ECO:0007669"/>
    <property type="project" value="UniProtKB-KW"/>
</dbReference>
<dbReference type="InterPro" id="IPR041373">
    <property type="entry name" value="RT_RNaseH"/>
</dbReference>